<accession>A0ABT3SAZ3</accession>
<gene>
    <name evidence="2" type="ORF">ORI27_08135</name>
</gene>
<dbReference type="NCBIfam" id="TIGR01965">
    <property type="entry name" value="VCBS_repeat"/>
    <property type="match status" value="2"/>
</dbReference>
<proteinExistence type="predicted"/>
<sequence length="786" mass="81071">MATSARATATAAAATTPSAAATAPYAAATAPSAAAYSMDGDLTVVQDGAGPITTPAAYDIQTTLDAWSAQLDALLAAPLTPANAWLKVPVDILNMFFVSWIVADNFSHMLNGMATLLDEVVPPFKMVDGAPSTITQASVTAAVLAGAITLLNTSQTIDIPHWIAEAVSLAGALQDIAANPVVNGLTANDLDGVIGAARSAFLAPKNVLDMTVDIGPAPNPVSLVMYVVVVAIFRRFADVATDHQPVVTDMQQTSQHLPNGSGTTVSGYVQFYDPDGDPITSFGFTEPNDSRFTVTVVDGTNGRMNWTVWDWNPLSSDKSPKTLTFTMTVLAQGDGQISVSKPYMPNGNETKKTVTVTVYYNQAIGSVSTTVDSTSALGVVRGSITSPQNPDNPTTYSLSGASGGSAYTANGGIVKLNPATGAYTYIPNRASSATSDSFQVVSTDSFGHTDTTTVTVPVSTASPVTNINTATLGQVTGNLNISGSDSGLMTYSLGNGPNPARGTVTVNSDGSFTYIRTAAGHTQPTPDSFTILGTDSTGKTVTIATVNVTPQVANSAPVITQTTTNVGATGDSAKWGLNTSTWTQTTSGKITTTDADGDTLTYSLVDPSTHAAVATTTNGGTVTFDADGTYHYTITKNQAYFHGAAKQGATGTAVNDSFTVAVSDGYGGTAYTTVTMAIYAVNSAPTFTNENYTTSFFGSAKTVWLLHAQDADGDTIGTNRGGTPGYDTSNNKNVTGNLDVGGASLGYGSGTLTITLRDGYYFVDNGIVRTDGSGNKVLASYSKTWT</sequence>
<dbReference type="InterPro" id="IPR010221">
    <property type="entry name" value="VCBS_dom"/>
</dbReference>
<comment type="caution">
    <text evidence="2">The sequence shown here is derived from an EMBL/GenBank/DDBJ whole genome shotgun (WGS) entry which is preliminary data.</text>
</comment>
<reference evidence="2 3" key="1">
    <citation type="submission" date="2022-11" db="EMBL/GenBank/DDBJ databases">
        <title>Mycobacterium sp. nov.</title>
        <authorList>
            <person name="Papic B."/>
            <person name="Spicic S."/>
            <person name="Duvnjak S."/>
        </authorList>
    </citation>
    <scope>NUCLEOTIDE SEQUENCE [LARGE SCALE GENOMIC DNA]</scope>
    <source>
        <strain evidence="2 3">CVI_P4</strain>
    </source>
</reference>
<dbReference type="EMBL" id="JAPJDO010000005">
    <property type="protein sequence ID" value="MCX2936663.1"/>
    <property type="molecule type" value="Genomic_DNA"/>
</dbReference>
<dbReference type="RefSeq" id="WP_265996216.1">
    <property type="nucleotide sequence ID" value="NZ_JAPJDN010000005.1"/>
</dbReference>
<feature type="chain" id="PRO_5046192483" evidence="1">
    <location>
        <begin position="21"/>
        <end position="786"/>
    </location>
</feature>
<keyword evidence="1" id="KW-0732">Signal</keyword>
<keyword evidence="3" id="KW-1185">Reference proteome</keyword>
<feature type="signal peptide" evidence="1">
    <location>
        <begin position="1"/>
        <end position="20"/>
    </location>
</feature>
<evidence type="ECO:0000256" key="1">
    <source>
        <dbReference type="SAM" id="SignalP"/>
    </source>
</evidence>
<dbReference type="Pfam" id="PF17963">
    <property type="entry name" value="Big_9"/>
    <property type="match status" value="1"/>
</dbReference>
<evidence type="ECO:0000313" key="2">
    <source>
        <dbReference type="EMBL" id="MCX2936663.1"/>
    </source>
</evidence>
<dbReference type="Proteomes" id="UP001300745">
    <property type="component" value="Unassembled WGS sequence"/>
</dbReference>
<protein>
    <submittedName>
        <fullName evidence="2">Ig-like domain-containing protein</fullName>
    </submittedName>
</protein>
<organism evidence="2 3">
    <name type="scientific">Mycobacterium pinniadriaticum</name>
    <dbReference type="NCBI Taxonomy" id="2994102"/>
    <lineage>
        <taxon>Bacteria</taxon>
        <taxon>Bacillati</taxon>
        <taxon>Actinomycetota</taxon>
        <taxon>Actinomycetes</taxon>
        <taxon>Mycobacteriales</taxon>
        <taxon>Mycobacteriaceae</taxon>
        <taxon>Mycobacterium</taxon>
    </lineage>
</organism>
<name>A0ABT3SAZ3_9MYCO</name>
<evidence type="ECO:0000313" key="3">
    <source>
        <dbReference type="Proteomes" id="UP001300745"/>
    </source>
</evidence>